<dbReference type="GO" id="GO:0015211">
    <property type="term" value="F:purine nucleoside transmembrane transporter activity"/>
    <property type="evidence" value="ECO:0007669"/>
    <property type="project" value="UniProtKB-UniRule"/>
</dbReference>
<evidence type="ECO:0000256" key="5">
    <source>
        <dbReference type="ARBA" id="ARBA00022989"/>
    </source>
</evidence>
<accession>W1P5P9</accession>
<keyword evidence="6 7" id="KW-0472">Membrane</keyword>
<evidence type="ECO:0000256" key="1">
    <source>
        <dbReference type="ARBA" id="ARBA00004141"/>
    </source>
</evidence>
<feature type="transmembrane region" description="Helical" evidence="7">
    <location>
        <begin position="303"/>
        <end position="321"/>
    </location>
</feature>
<comment type="similarity">
    <text evidence="2 7">Belongs to the purine permeases (TC 2.A.7.14) family.</text>
</comment>
<protein>
    <recommendedName>
        <fullName evidence="7">Probable purine permease</fullName>
    </recommendedName>
</protein>
<keyword evidence="9" id="KW-1185">Reference proteome</keyword>
<comment type="caution">
    <text evidence="7">Lacks conserved residue(s) required for the propagation of feature annotation.</text>
</comment>
<dbReference type="STRING" id="13333.W1P5P9"/>
<evidence type="ECO:0000256" key="2">
    <source>
        <dbReference type="ARBA" id="ARBA00006213"/>
    </source>
</evidence>
<dbReference type="AlphaFoldDB" id="W1P5P9"/>
<dbReference type="PANTHER" id="PTHR31376:SF105">
    <property type="entry name" value="PURINE PERMEASE-RELATED"/>
    <property type="match status" value="1"/>
</dbReference>
<feature type="transmembrane region" description="Helical" evidence="7">
    <location>
        <begin position="327"/>
        <end position="345"/>
    </location>
</feature>
<evidence type="ECO:0000256" key="6">
    <source>
        <dbReference type="ARBA" id="ARBA00023136"/>
    </source>
</evidence>
<organism evidence="8 9">
    <name type="scientific">Amborella trichopoda</name>
    <dbReference type="NCBI Taxonomy" id="13333"/>
    <lineage>
        <taxon>Eukaryota</taxon>
        <taxon>Viridiplantae</taxon>
        <taxon>Streptophyta</taxon>
        <taxon>Embryophyta</taxon>
        <taxon>Tracheophyta</taxon>
        <taxon>Spermatophyta</taxon>
        <taxon>Magnoliopsida</taxon>
        <taxon>Amborellales</taxon>
        <taxon>Amborellaceae</taxon>
        <taxon>Amborella</taxon>
    </lineage>
</organism>
<evidence type="ECO:0000313" key="9">
    <source>
        <dbReference type="Proteomes" id="UP000017836"/>
    </source>
</evidence>
<sequence>MPLLTIFLHHVLNLAMDTSTTISDNKSPVKGYILLAVNGLFLTLGGGCAPLVSRIYFLHGGQRKWFTAWIQTAAWPLLLIPLSLPKFFSKKLQSQQEKSHLTFPLALQSAGIGLLIGLDDYMYAFGLSYLPVSTSSLLLCTQLAFTALFAFVLVRYRFTAYSINAVVLLTLGPVLLGLGARGDRPEGVSGAKYALGYVMTVGTAAVFGLVVPLLELVYGKAKVVVTYTLVLEMQVIMYVVATAFCTVGMIANKDFQAIPIEAREFGLGEFKYYLTVVASGVMWQLFFIGSAGFIFCTSSMFTGVFVALQIPLSELLVVIFFHEKFTGEKGMALVLSMWGFVSYFYGEHLNARKKKGPDMDTAINQL</sequence>
<feature type="transmembrane region" description="Helical" evidence="7">
    <location>
        <begin position="161"/>
        <end position="182"/>
    </location>
</feature>
<feature type="transmembrane region" description="Helical" evidence="7">
    <location>
        <begin position="272"/>
        <end position="296"/>
    </location>
</feature>
<dbReference type="InterPro" id="IPR037185">
    <property type="entry name" value="EmrE-like"/>
</dbReference>
<dbReference type="SUPFAM" id="SSF103481">
    <property type="entry name" value="Multidrug resistance efflux transporter EmrE"/>
    <property type="match status" value="1"/>
</dbReference>
<keyword evidence="4 7" id="KW-0812">Transmembrane</keyword>
<dbReference type="GO" id="GO:0016020">
    <property type="term" value="C:membrane"/>
    <property type="evidence" value="ECO:0007669"/>
    <property type="project" value="UniProtKB-SubCell"/>
</dbReference>
<dbReference type="Proteomes" id="UP000017836">
    <property type="component" value="Unassembled WGS sequence"/>
</dbReference>
<proteinExistence type="inferred from homology"/>
<feature type="transmembrane region" description="Helical" evidence="7">
    <location>
        <begin position="32"/>
        <end position="56"/>
    </location>
</feature>
<dbReference type="EMBL" id="KI394463">
    <property type="protein sequence ID" value="ERN02936.1"/>
    <property type="molecule type" value="Genomic_DNA"/>
</dbReference>
<feature type="transmembrane region" description="Helical" evidence="7">
    <location>
        <begin position="194"/>
        <end position="214"/>
    </location>
</feature>
<comment type="subcellular location">
    <subcellularLocation>
        <location evidence="1 7">Membrane</location>
        <topology evidence="1 7">Multi-pass membrane protein</topology>
    </subcellularLocation>
</comment>
<evidence type="ECO:0000256" key="7">
    <source>
        <dbReference type="RuleBase" id="RU368015"/>
    </source>
</evidence>
<keyword evidence="3 7" id="KW-0813">Transport</keyword>
<dbReference type="HOGENOM" id="CLU_043459_1_1_1"/>
<dbReference type="eggNOG" id="ENOG502QTN9">
    <property type="taxonomic scope" value="Eukaryota"/>
</dbReference>
<feature type="transmembrane region" description="Helical" evidence="7">
    <location>
        <begin position="130"/>
        <end position="154"/>
    </location>
</feature>
<dbReference type="InterPro" id="IPR030182">
    <property type="entry name" value="PUP_plant"/>
</dbReference>
<evidence type="ECO:0000313" key="8">
    <source>
        <dbReference type="EMBL" id="ERN02936.1"/>
    </source>
</evidence>
<evidence type="ECO:0000256" key="4">
    <source>
        <dbReference type="ARBA" id="ARBA00022692"/>
    </source>
</evidence>
<dbReference type="Gramene" id="ERN02936">
    <property type="protein sequence ID" value="ERN02936"/>
    <property type="gene ID" value="AMTR_s00135p00099660"/>
</dbReference>
<keyword evidence="5 7" id="KW-1133">Transmembrane helix</keyword>
<dbReference type="GO" id="GO:0022857">
    <property type="term" value="F:transmembrane transporter activity"/>
    <property type="evidence" value="ECO:0000318"/>
    <property type="project" value="GO_Central"/>
</dbReference>
<name>W1P5P9_AMBTC</name>
<gene>
    <name evidence="8" type="ORF">AMTR_s00135p00099660</name>
</gene>
<dbReference type="GO" id="GO:0005345">
    <property type="term" value="F:purine nucleobase transmembrane transporter activity"/>
    <property type="evidence" value="ECO:0007669"/>
    <property type="project" value="UniProtKB-UniRule"/>
</dbReference>
<dbReference type="Pfam" id="PF16913">
    <property type="entry name" value="PUNUT"/>
    <property type="match status" value="1"/>
</dbReference>
<dbReference type="OrthoDB" id="1865379at2759"/>
<feature type="transmembrane region" description="Helical" evidence="7">
    <location>
        <begin position="68"/>
        <end position="88"/>
    </location>
</feature>
<feature type="transmembrane region" description="Helical" evidence="7">
    <location>
        <begin position="235"/>
        <end position="252"/>
    </location>
</feature>
<dbReference type="OMA" id="LYHETFQ"/>
<reference evidence="9" key="1">
    <citation type="journal article" date="2013" name="Science">
        <title>The Amborella genome and the evolution of flowering plants.</title>
        <authorList>
            <consortium name="Amborella Genome Project"/>
        </authorList>
    </citation>
    <scope>NUCLEOTIDE SEQUENCE [LARGE SCALE GENOMIC DNA]</scope>
</reference>
<evidence type="ECO:0000256" key="3">
    <source>
        <dbReference type="ARBA" id="ARBA00022448"/>
    </source>
</evidence>
<dbReference type="PANTHER" id="PTHR31376">
    <property type="entry name" value="OS09G0467300 PROTEIN-RELATED"/>
    <property type="match status" value="1"/>
</dbReference>